<accession>A0A7S4NCM0</accession>
<name>A0A7S4NCM0_9STRA</name>
<dbReference type="Gene3D" id="3.30.70.330">
    <property type="match status" value="2"/>
</dbReference>
<dbReference type="InterPro" id="IPR000504">
    <property type="entry name" value="RRM_dom"/>
</dbReference>
<dbReference type="GO" id="GO:0003723">
    <property type="term" value="F:RNA binding"/>
    <property type="evidence" value="ECO:0007669"/>
    <property type="project" value="UniProtKB-UniRule"/>
</dbReference>
<organism evidence="6">
    <name type="scientific">Odontella aurita</name>
    <dbReference type="NCBI Taxonomy" id="265563"/>
    <lineage>
        <taxon>Eukaryota</taxon>
        <taxon>Sar</taxon>
        <taxon>Stramenopiles</taxon>
        <taxon>Ochrophyta</taxon>
        <taxon>Bacillariophyta</taxon>
        <taxon>Mediophyceae</taxon>
        <taxon>Biddulphiophycidae</taxon>
        <taxon>Eupodiscales</taxon>
        <taxon>Odontellaceae</taxon>
        <taxon>Odontella</taxon>
    </lineage>
</organism>
<dbReference type="PANTHER" id="PTHR13976">
    <property type="entry name" value="HETEROGENEOUS NUCLEAR RIBONUCLEOPROTEIN-RELATED"/>
    <property type="match status" value="1"/>
</dbReference>
<feature type="compositionally biased region" description="Pro residues" evidence="4">
    <location>
        <begin position="25"/>
        <end position="36"/>
    </location>
</feature>
<dbReference type="PROSITE" id="PS50102">
    <property type="entry name" value="RRM"/>
    <property type="match status" value="1"/>
</dbReference>
<evidence type="ECO:0000256" key="1">
    <source>
        <dbReference type="ARBA" id="ARBA00022737"/>
    </source>
</evidence>
<dbReference type="CDD" id="cd12254">
    <property type="entry name" value="RRM_hnRNPH_ESRPs_RBM12_like"/>
    <property type="match status" value="2"/>
</dbReference>
<gene>
    <name evidence="6" type="ORF">OAUR00152_LOCUS36091</name>
</gene>
<dbReference type="EMBL" id="HBKQ01052487">
    <property type="protein sequence ID" value="CAE2278230.1"/>
    <property type="molecule type" value="Transcribed_RNA"/>
</dbReference>
<keyword evidence="2 3" id="KW-0694">RNA-binding</keyword>
<evidence type="ECO:0000256" key="4">
    <source>
        <dbReference type="SAM" id="MobiDB-lite"/>
    </source>
</evidence>
<evidence type="ECO:0000313" key="6">
    <source>
        <dbReference type="EMBL" id="CAE2278230.1"/>
    </source>
</evidence>
<dbReference type="InterPro" id="IPR035979">
    <property type="entry name" value="RBD_domain_sf"/>
</dbReference>
<dbReference type="InterPro" id="IPR012677">
    <property type="entry name" value="Nucleotide-bd_a/b_plait_sf"/>
</dbReference>
<evidence type="ECO:0000259" key="5">
    <source>
        <dbReference type="PROSITE" id="PS50102"/>
    </source>
</evidence>
<dbReference type="SUPFAM" id="SSF54928">
    <property type="entry name" value="RNA-binding domain, RBD"/>
    <property type="match status" value="2"/>
</dbReference>
<dbReference type="AlphaFoldDB" id="A0A7S4NCM0"/>
<feature type="region of interest" description="Disordered" evidence="4">
    <location>
        <begin position="1"/>
        <end position="110"/>
    </location>
</feature>
<proteinExistence type="predicted"/>
<feature type="compositionally biased region" description="Low complexity" evidence="4">
    <location>
        <begin position="68"/>
        <end position="78"/>
    </location>
</feature>
<feature type="region of interest" description="Disordered" evidence="4">
    <location>
        <begin position="272"/>
        <end position="309"/>
    </location>
</feature>
<dbReference type="SMART" id="SM00360">
    <property type="entry name" value="RRM"/>
    <property type="match status" value="2"/>
</dbReference>
<sequence length="405" mass="43937">MIPTTMADENNQAHGQEALEEKPPQAQPQPDAPPPQAQQQPMFQPQAAPMQHQHHHGFIGFGMDPNWGMHGQQMHHAGAGQGYQLPPGAPMESSLLPPGVPPGGSGEHSSDMLEQVLGVFPCVRLRGLPYNASVEDVLIFFQGLVVLDIVVVASADDERKGTGEAFVILGNHMDFQMALQRDRQNMGHRYIEVFQGRRSDYYAAIAAQFFQNKENLVDADRRGEHVMPDEAGGGPVWGGVAAVPAQTLNHPASMQQARPQGAVMPGNGVIGETKKSGAGVRGGQGIRPDQGSMGHMGTRAPSHRGGGIREGEHTGYLRMRGLPFSASKEEVIGFFKGYNTVDESICLTVRSDGRATGEGYVAFMSPDDAKEAMSLHRNTMGSRYIELFISNEEEHTRAMSRTNNR</sequence>
<dbReference type="Pfam" id="PF00076">
    <property type="entry name" value="RRM_1"/>
    <property type="match status" value="1"/>
</dbReference>
<reference evidence="6" key="1">
    <citation type="submission" date="2021-01" db="EMBL/GenBank/DDBJ databases">
        <authorList>
            <person name="Corre E."/>
            <person name="Pelletier E."/>
            <person name="Niang G."/>
            <person name="Scheremetjew M."/>
            <person name="Finn R."/>
            <person name="Kale V."/>
            <person name="Holt S."/>
            <person name="Cochrane G."/>
            <person name="Meng A."/>
            <person name="Brown T."/>
            <person name="Cohen L."/>
        </authorList>
    </citation>
    <scope>NUCLEOTIDE SEQUENCE</scope>
    <source>
        <strain evidence="6">Isolate 1302-5</strain>
    </source>
</reference>
<keyword evidence="1" id="KW-0677">Repeat</keyword>
<feature type="compositionally biased region" description="Low complexity" evidence="4">
    <location>
        <begin position="37"/>
        <end position="51"/>
    </location>
</feature>
<protein>
    <recommendedName>
        <fullName evidence="5">RRM domain-containing protein</fullName>
    </recommendedName>
</protein>
<feature type="domain" description="RRM" evidence="5">
    <location>
        <begin position="315"/>
        <end position="392"/>
    </location>
</feature>
<dbReference type="InterPro" id="IPR050666">
    <property type="entry name" value="ESRP"/>
</dbReference>
<evidence type="ECO:0000256" key="2">
    <source>
        <dbReference type="ARBA" id="ARBA00022884"/>
    </source>
</evidence>
<evidence type="ECO:0000256" key="3">
    <source>
        <dbReference type="PROSITE-ProRule" id="PRU00176"/>
    </source>
</evidence>